<reference evidence="1" key="1">
    <citation type="submission" date="2018-05" db="EMBL/GenBank/DDBJ databases">
        <authorList>
            <person name="Lanie J.A."/>
            <person name="Ng W.-L."/>
            <person name="Kazmierczak K.M."/>
            <person name="Andrzejewski T.M."/>
            <person name="Davidsen T.M."/>
            <person name="Wayne K.J."/>
            <person name="Tettelin H."/>
            <person name="Glass J.I."/>
            <person name="Rusch D."/>
            <person name="Podicherti R."/>
            <person name="Tsui H.-C.T."/>
            <person name="Winkler M.E."/>
        </authorList>
    </citation>
    <scope>NUCLEOTIDE SEQUENCE</scope>
</reference>
<sequence>MNHYLQVEALHIQLNLQVLRWISITTTEMNLFILDSAGFAD</sequence>
<evidence type="ECO:0000313" key="1">
    <source>
        <dbReference type="EMBL" id="SVB62677.1"/>
    </source>
</evidence>
<accession>A0A382FKN1</accession>
<protein>
    <submittedName>
        <fullName evidence="1">Uncharacterized protein</fullName>
    </submittedName>
</protein>
<organism evidence="1">
    <name type="scientific">marine metagenome</name>
    <dbReference type="NCBI Taxonomy" id="408172"/>
    <lineage>
        <taxon>unclassified sequences</taxon>
        <taxon>metagenomes</taxon>
        <taxon>ecological metagenomes</taxon>
    </lineage>
</organism>
<dbReference type="AlphaFoldDB" id="A0A382FKN1"/>
<gene>
    <name evidence="1" type="ORF">METZ01_LOCUS215531</name>
</gene>
<name>A0A382FKN1_9ZZZZ</name>
<proteinExistence type="predicted"/>
<dbReference type="EMBL" id="UINC01050107">
    <property type="protein sequence ID" value="SVB62677.1"/>
    <property type="molecule type" value="Genomic_DNA"/>
</dbReference>